<feature type="compositionally biased region" description="Low complexity" evidence="1">
    <location>
        <begin position="25"/>
        <end position="37"/>
    </location>
</feature>
<dbReference type="Proteomes" id="UP000008004">
    <property type="component" value="Chromosome"/>
</dbReference>
<feature type="compositionally biased region" description="Basic residues" evidence="1">
    <location>
        <begin position="40"/>
        <end position="50"/>
    </location>
</feature>
<organism evidence="2 3">
    <name type="scientific">Mycobacterium intracellulare (strain ATCC 13950 / DSM 43223 / JCM 6384 / NCTC 13025 / 3600)</name>
    <dbReference type="NCBI Taxonomy" id="487521"/>
    <lineage>
        <taxon>Bacteria</taxon>
        <taxon>Bacillati</taxon>
        <taxon>Actinomycetota</taxon>
        <taxon>Actinomycetes</taxon>
        <taxon>Mycobacteriales</taxon>
        <taxon>Mycobacteriaceae</taxon>
        <taxon>Mycobacterium</taxon>
        <taxon>Mycobacterium avium complex (MAC)</taxon>
    </lineage>
</organism>
<gene>
    <name evidence="2" type="ordered locus">OCU_47960</name>
</gene>
<dbReference type="KEGG" id="mia:OCU_47960"/>
<protein>
    <submittedName>
        <fullName evidence="2">Uncharacterized protein</fullName>
    </submittedName>
</protein>
<dbReference type="AlphaFoldDB" id="H8IX23"/>
<dbReference type="EMBL" id="CP003322">
    <property type="protein sequence ID" value="AFC46015.1"/>
    <property type="molecule type" value="Genomic_DNA"/>
</dbReference>
<dbReference type="HOGENOM" id="CLU_3236382_0_0_11"/>
<accession>H8IX23</accession>
<reference evidence="2 3" key="1">
    <citation type="journal article" date="2012" name="J. Bacteriol.">
        <title>Complete genome sequence of Mycobacterium intracellulare strain ATCC 13950T.</title>
        <authorList>
            <person name="Kim B.J."/>
            <person name="Choi B.S."/>
            <person name="Lim J.S."/>
            <person name="Choi I.Y."/>
            <person name="Lee J.H."/>
            <person name="Chun J."/>
            <person name="Kook Y.H."/>
            <person name="Kim B.J."/>
        </authorList>
    </citation>
    <scope>NUCLEOTIDE SEQUENCE [LARGE SCALE GENOMIC DNA]</scope>
    <source>
        <strain evidence="3">ATCC 13950 / DSM 43223 / JCM 6384 / NCTC 13025 / 3600</strain>
    </source>
</reference>
<evidence type="ECO:0000256" key="1">
    <source>
        <dbReference type="SAM" id="MobiDB-lite"/>
    </source>
</evidence>
<sequence length="50" mass="5166">MRVTDPGVAPGAGLLDEHPAESAEDPASAATPEAPASCKNPRRFHPCRIA</sequence>
<name>H8IX23_MYCIA</name>
<feature type="region of interest" description="Disordered" evidence="1">
    <location>
        <begin position="1"/>
        <end position="50"/>
    </location>
</feature>
<evidence type="ECO:0000313" key="3">
    <source>
        <dbReference type="Proteomes" id="UP000008004"/>
    </source>
</evidence>
<proteinExistence type="predicted"/>
<evidence type="ECO:0000313" key="2">
    <source>
        <dbReference type="EMBL" id="AFC46015.1"/>
    </source>
</evidence>